<dbReference type="EMBL" id="CP042997">
    <property type="protein sequence ID" value="QEH37163.1"/>
    <property type="molecule type" value="Genomic_DNA"/>
</dbReference>
<dbReference type="AlphaFoldDB" id="A0A5B9W9D3"/>
<evidence type="ECO:0000313" key="6">
    <source>
        <dbReference type="Proteomes" id="UP000324233"/>
    </source>
</evidence>
<accession>A0A5B9W9D3</accession>
<dbReference type="PANTHER" id="PTHR42827:SF1">
    <property type="entry name" value="IRON-SULFUR CLUSTER-BINDING PROTEIN"/>
    <property type="match status" value="1"/>
</dbReference>
<dbReference type="RefSeq" id="WP_148596763.1">
    <property type="nucleotide sequence ID" value="NZ_CP042997.1"/>
</dbReference>
<dbReference type="Pfam" id="PF00037">
    <property type="entry name" value="Fer4"/>
    <property type="match status" value="1"/>
</dbReference>
<dbReference type="Proteomes" id="UP000324233">
    <property type="component" value="Chromosome"/>
</dbReference>
<keyword evidence="1" id="KW-0479">Metal-binding</keyword>
<protein>
    <submittedName>
        <fullName evidence="5">Epoxyqueuosine reductase</fullName>
    </submittedName>
</protein>
<dbReference type="Gene3D" id="3.30.1050.10">
    <property type="entry name" value="SCP2 sterol-binding domain"/>
    <property type="match status" value="1"/>
</dbReference>
<organism evidence="5 6">
    <name type="scientific">Aquisphaera giovannonii</name>
    <dbReference type="NCBI Taxonomy" id="406548"/>
    <lineage>
        <taxon>Bacteria</taxon>
        <taxon>Pseudomonadati</taxon>
        <taxon>Planctomycetota</taxon>
        <taxon>Planctomycetia</taxon>
        <taxon>Isosphaerales</taxon>
        <taxon>Isosphaeraceae</taxon>
        <taxon>Aquisphaera</taxon>
    </lineage>
</organism>
<evidence type="ECO:0000256" key="3">
    <source>
        <dbReference type="ARBA" id="ARBA00023014"/>
    </source>
</evidence>
<sequence length="442" mass="48633">MARLDEHPTVVRHRARAERAEAGPLDAAWLRRLCLEAGADDVGFVSIDRAEVADQRAEILAAFPGTRALISIACRLHPEPIRSPARSVSNQEFHANYEHLNDVARRIVRGLADAGVPALNPSSAFPMEMDRYPGKIWVVSHKPIAVAAGLGQVGVHRCVIHPVFGSFINLGTILVARDVSSQAAPVDFNPCLSCKLCVAACPVGAIGADGHFNFSACVTHNYREFMSGFTDWVSTIADSKDGRDYRRRVPASESASMWQSLSFKANYKAAYCVAVCPAGEDVIGPFLDDRGKFLKDVVDPLTAKEEPIYVVPGSDAESHVARRFPRKTIRRVRGVTATSVRGFLFGMRLTFQREASRGLSAVYHFTFTGREPAEATVTIRDRAIRVEDGLIGEPDFRVVADGDAWLGVLAGDRSLIWSILRRRIRARGPLRLLAAFRRCFPR</sequence>
<dbReference type="InterPro" id="IPR036527">
    <property type="entry name" value="SCP2_sterol-bd_dom_sf"/>
</dbReference>
<gene>
    <name evidence="5" type="primary">queG_1</name>
    <name evidence="5" type="ORF">OJF2_57500</name>
</gene>
<dbReference type="PANTHER" id="PTHR42827">
    <property type="entry name" value="IRON-SULFUR CLUSTER-BINDING PROTEIN-RELATED"/>
    <property type="match status" value="1"/>
</dbReference>
<dbReference type="GO" id="GO:0051536">
    <property type="term" value="F:iron-sulfur cluster binding"/>
    <property type="evidence" value="ECO:0007669"/>
    <property type="project" value="UniProtKB-KW"/>
</dbReference>
<evidence type="ECO:0000259" key="4">
    <source>
        <dbReference type="PROSITE" id="PS51379"/>
    </source>
</evidence>
<name>A0A5B9W9D3_9BACT</name>
<dbReference type="KEGG" id="agv:OJF2_57500"/>
<dbReference type="InterPro" id="IPR017900">
    <property type="entry name" value="4Fe4S_Fe_S_CS"/>
</dbReference>
<dbReference type="InterPro" id="IPR017896">
    <property type="entry name" value="4Fe4S_Fe-S-bd"/>
</dbReference>
<keyword evidence="3" id="KW-0411">Iron-sulfur</keyword>
<dbReference type="Gene3D" id="3.30.70.3270">
    <property type="match status" value="1"/>
</dbReference>
<evidence type="ECO:0000256" key="1">
    <source>
        <dbReference type="ARBA" id="ARBA00022723"/>
    </source>
</evidence>
<feature type="domain" description="4Fe-4S ferredoxin-type" evidence="4">
    <location>
        <begin position="182"/>
        <end position="211"/>
    </location>
</feature>
<dbReference type="PROSITE" id="PS51379">
    <property type="entry name" value="4FE4S_FER_2"/>
    <property type="match status" value="1"/>
</dbReference>
<proteinExistence type="predicted"/>
<dbReference type="GO" id="GO:0046872">
    <property type="term" value="F:metal ion binding"/>
    <property type="evidence" value="ECO:0007669"/>
    <property type="project" value="UniProtKB-KW"/>
</dbReference>
<reference evidence="5 6" key="1">
    <citation type="submission" date="2019-08" db="EMBL/GenBank/DDBJ databases">
        <title>Deep-cultivation of Planctomycetes and their phenomic and genomic characterization uncovers novel biology.</title>
        <authorList>
            <person name="Wiegand S."/>
            <person name="Jogler M."/>
            <person name="Boedeker C."/>
            <person name="Pinto D."/>
            <person name="Vollmers J."/>
            <person name="Rivas-Marin E."/>
            <person name="Kohn T."/>
            <person name="Peeters S.H."/>
            <person name="Heuer A."/>
            <person name="Rast P."/>
            <person name="Oberbeckmann S."/>
            <person name="Bunk B."/>
            <person name="Jeske O."/>
            <person name="Meyerdierks A."/>
            <person name="Storesund J.E."/>
            <person name="Kallscheuer N."/>
            <person name="Luecker S."/>
            <person name="Lage O.M."/>
            <person name="Pohl T."/>
            <person name="Merkel B.J."/>
            <person name="Hornburger P."/>
            <person name="Mueller R.-W."/>
            <person name="Bruemmer F."/>
            <person name="Labrenz M."/>
            <person name="Spormann A.M."/>
            <person name="Op den Camp H."/>
            <person name="Overmann J."/>
            <person name="Amann R."/>
            <person name="Jetten M.S.M."/>
            <person name="Mascher T."/>
            <person name="Medema M.H."/>
            <person name="Devos D.P."/>
            <person name="Kaster A.-K."/>
            <person name="Ovreas L."/>
            <person name="Rohde M."/>
            <person name="Galperin M.Y."/>
            <person name="Jogler C."/>
        </authorList>
    </citation>
    <scope>NUCLEOTIDE SEQUENCE [LARGE SCALE GENOMIC DNA]</scope>
    <source>
        <strain evidence="5 6">OJF2</strain>
    </source>
</reference>
<dbReference type="OrthoDB" id="9815745at2"/>
<evidence type="ECO:0000313" key="5">
    <source>
        <dbReference type="EMBL" id="QEH37163.1"/>
    </source>
</evidence>
<evidence type="ECO:0000256" key="2">
    <source>
        <dbReference type="ARBA" id="ARBA00023004"/>
    </source>
</evidence>
<dbReference type="SUPFAM" id="SSF46548">
    <property type="entry name" value="alpha-helical ferredoxin"/>
    <property type="match status" value="1"/>
</dbReference>
<keyword evidence="2" id="KW-0408">Iron</keyword>
<dbReference type="PROSITE" id="PS00198">
    <property type="entry name" value="4FE4S_FER_1"/>
    <property type="match status" value="1"/>
</dbReference>
<dbReference type="SUPFAM" id="SSF55718">
    <property type="entry name" value="SCP-like"/>
    <property type="match status" value="1"/>
</dbReference>
<keyword evidence="6" id="KW-1185">Reference proteome</keyword>